<accession>A0ABQ9H8U4</accession>
<evidence type="ECO:0000313" key="2">
    <source>
        <dbReference type="EMBL" id="KAJ8880719.1"/>
    </source>
</evidence>
<dbReference type="Pfam" id="PF05699">
    <property type="entry name" value="Dimer_Tnp_hAT"/>
    <property type="match status" value="1"/>
</dbReference>
<protein>
    <recommendedName>
        <fullName evidence="1">HAT C-terminal dimerisation domain-containing protein</fullName>
    </recommendedName>
</protein>
<name>A0ABQ9H8U4_9NEOP</name>
<organism evidence="2 3">
    <name type="scientific">Dryococelus australis</name>
    <dbReference type="NCBI Taxonomy" id="614101"/>
    <lineage>
        <taxon>Eukaryota</taxon>
        <taxon>Metazoa</taxon>
        <taxon>Ecdysozoa</taxon>
        <taxon>Arthropoda</taxon>
        <taxon>Hexapoda</taxon>
        <taxon>Insecta</taxon>
        <taxon>Pterygota</taxon>
        <taxon>Neoptera</taxon>
        <taxon>Polyneoptera</taxon>
        <taxon>Phasmatodea</taxon>
        <taxon>Verophasmatodea</taxon>
        <taxon>Anareolatae</taxon>
        <taxon>Phasmatidae</taxon>
        <taxon>Eurycanthinae</taxon>
        <taxon>Dryococelus</taxon>
    </lineage>
</organism>
<dbReference type="SUPFAM" id="SSF53098">
    <property type="entry name" value="Ribonuclease H-like"/>
    <property type="match status" value="1"/>
</dbReference>
<gene>
    <name evidence="2" type="ORF">PR048_017189</name>
</gene>
<evidence type="ECO:0000313" key="3">
    <source>
        <dbReference type="Proteomes" id="UP001159363"/>
    </source>
</evidence>
<reference evidence="2 3" key="1">
    <citation type="submission" date="2023-02" db="EMBL/GenBank/DDBJ databases">
        <title>LHISI_Scaffold_Assembly.</title>
        <authorList>
            <person name="Stuart O.P."/>
            <person name="Cleave R."/>
            <person name="Magrath M.J.L."/>
            <person name="Mikheyev A.S."/>
        </authorList>
    </citation>
    <scope>NUCLEOTIDE SEQUENCE [LARGE SCALE GENOMIC DNA]</scope>
    <source>
        <strain evidence="2">Daus_M_001</strain>
        <tissue evidence="2">Leg muscle</tissue>
    </source>
</reference>
<feature type="domain" description="HAT C-terminal dimerisation" evidence="1">
    <location>
        <begin position="74"/>
        <end position="124"/>
    </location>
</feature>
<sequence length="133" mass="15068">MAGGKSVICKNVGSLFNPTLAGQKTMVDEKRTNECRIDLSVDIFTERNLYFDRQLLSHVEEGDKCDDVQLLLAVKLRYPEFSEAASRCLLLPASSVDAKRFFSKLNLIVTDRRTRMTENTIETCSMLSFNHSL</sequence>
<dbReference type="EMBL" id="JARBHB010000006">
    <property type="protein sequence ID" value="KAJ8880719.1"/>
    <property type="molecule type" value="Genomic_DNA"/>
</dbReference>
<evidence type="ECO:0000259" key="1">
    <source>
        <dbReference type="Pfam" id="PF05699"/>
    </source>
</evidence>
<proteinExistence type="predicted"/>
<comment type="caution">
    <text evidence="2">The sequence shown here is derived from an EMBL/GenBank/DDBJ whole genome shotgun (WGS) entry which is preliminary data.</text>
</comment>
<feature type="non-terminal residue" evidence="2">
    <location>
        <position position="133"/>
    </location>
</feature>
<dbReference type="InterPro" id="IPR012337">
    <property type="entry name" value="RNaseH-like_sf"/>
</dbReference>
<dbReference type="InterPro" id="IPR008906">
    <property type="entry name" value="HATC_C_dom"/>
</dbReference>
<keyword evidence="3" id="KW-1185">Reference proteome</keyword>
<dbReference type="Proteomes" id="UP001159363">
    <property type="component" value="Chromosome 5"/>
</dbReference>